<accession>A0ABS6NUF9</accession>
<dbReference type="Pfam" id="PF02518">
    <property type="entry name" value="HATPase_c"/>
    <property type="match status" value="1"/>
</dbReference>
<dbReference type="InterPro" id="IPR036641">
    <property type="entry name" value="HPT_dom_sf"/>
</dbReference>
<dbReference type="SUPFAM" id="SSF47226">
    <property type="entry name" value="Histidine-containing phosphotransfer domain, HPT domain"/>
    <property type="match status" value="1"/>
</dbReference>
<evidence type="ECO:0000256" key="4">
    <source>
        <dbReference type="ARBA" id="ARBA00022679"/>
    </source>
</evidence>
<dbReference type="InterPro" id="IPR037006">
    <property type="entry name" value="CheA-like_homodim_sf"/>
</dbReference>
<dbReference type="Pfam" id="PF01627">
    <property type="entry name" value="Hpt"/>
    <property type="match status" value="1"/>
</dbReference>
<dbReference type="InterPro" id="IPR036890">
    <property type="entry name" value="HATPase_C_sf"/>
</dbReference>
<dbReference type="InterPro" id="IPR004105">
    <property type="entry name" value="CheA-like_dim"/>
</dbReference>
<keyword evidence="12" id="KW-1185">Reference proteome</keyword>
<dbReference type="Gene3D" id="2.30.30.40">
    <property type="entry name" value="SH3 Domains"/>
    <property type="match status" value="1"/>
</dbReference>
<evidence type="ECO:0000256" key="7">
    <source>
        <dbReference type="PROSITE-ProRule" id="PRU00110"/>
    </source>
</evidence>
<dbReference type="PROSITE" id="PS50109">
    <property type="entry name" value="HIS_KIN"/>
    <property type="match status" value="1"/>
</dbReference>
<feature type="domain" description="CheW-like" evidence="9">
    <location>
        <begin position="603"/>
        <end position="737"/>
    </location>
</feature>
<comment type="caution">
    <text evidence="11">The sequence shown here is derived from an EMBL/GenBank/DDBJ whole genome shotgun (WGS) entry which is preliminary data.</text>
</comment>
<protein>
    <recommendedName>
        <fullName evidence="2">histidine kinase</fullName>
        <ecNumber evidence="2">2.7.13.3</ecNumber>
    </recommendedName>
</protein>
<evidence type="ECO:0000256" key="5">
    <source>
        <dbReference type="ARBA" id="ARBA00022777"/>
    </source>
</evidence>
<proteinExistence type="predicted"/>
<evidence type="ECO:0000313" key="12">
    <source>
        <dbReference type="Proteomes" id="UP001048976"/>
    </source>
</evidence>
<organism evidence="11 12">
    <name type="scientific">Pseudomonas azadiae</name>
    <dbReference type="NCBI Taxonomy" id="2843612"/>
    <lineage>
        <taxon>Bacteria</taxon>
        <taxon>Pseudomonadati</taxon>
        <taxon>Pseudomonadota</taxon>
        <taxon>Gammaproteobacteria</taxon>
        <taxon>Pseudomonadales</taxon>
        <taxon>Pseudomonadaceae</taxon>
        <taxon>Pseudomonas</taxon>
    </lineage>
</organism>
<dbReference type="Pfam" id="PF01584">
    <property type="entry name" value="CheW"/>
    <property type="match status" value="1"/>
</dbReference>
<evidence type="ECO:0000313" key="11">
    <source>
        <dbReference type="EMBL" id="MBV4451846.1"/>
    </source>
</evidence>
<dbReference type="CDD" id="cd00731">
    <property type="entry name" value="CheA_reg"/>
    <property type="match status" value="1"/>
</dbReference>
<feature type="domain" description="Histidine kinase" evidence="8">
    <location>
        <begin position="392"/>
        <end position="601"/>
    </location>
</feature>
<sequence length="740" mass="78166">MSFGADEEILQDFLVEAGEILEQLSEQLVELESRPDDANLLNAIFRGFHTVKGGAGFLQLHELVECCHIAENVFDILRKGERQVDSELMDVILEALDAVNGMFSQVRERAPVTAATPELLAALARYAEPADVSAAPVAQAEPEPVVQAEPDVTDSEFEQLLNSLSAVKAEAEAPAAVAPAAAPTSEDISDAEFESLLDQLHGKGQFAADAVAPAAAAAAAADAPAAKASTDITDDEFEALLDQLHGKGTFVADALPKVAATAASATAAAPAAAGAAPAGDGLISDHEFESLLDELHGKGKFSEVAPAATAAPVAAKAAAPAPVAKPAPAPAAAPAPARAAAAPVADKPATEAETTVRVDTARLDDIMNMVGELVLVRNRLVRLGLSSGDEAMQKAVSNLDVVTADLQTAVMKTRMQPIKKVFGRFPRLVRDLARQLKKEINLELVGEETDLDKNLVEALADPLVHLVRNAVDHGVETPEEREASGKSRGGKVILAAEQEGDHILLSITDDGKGMDPAILRNIAVKRGVMDKDAADRLTDTECYNLIFAPGFSTKTEISDVSGRGVGMDVVKTKISQLNGSINIYSTKGQGSKIVIKVPLTLAIMPTLMVMLGNQAFAFPLVNVNEIFHLDLSRTNVVDGQEVVIVRDKALPLFYLKRWLVASAAHEEQREGHVVILSVGTQRIGFVVDQLVGQEEVVIKPLGKMLQGTPGMSGATITGDGRIALILDVPSMLKRYAARRI</sequence>
<gene>
    <name evidence="11" type="ORF">KVG91_04450</name>
</gene>
<keyword evidence="6" id="KW-0902">Two-component regulatory system</keyword>
<dbReference type="SMART" id="SM00073">
    <property type="entry name" value="HPT"/>
    <property type="match status" value="1"/>
</dbReference>
<dbReference type="PROSITE" id="PS50851">
    <property type="entry name" value="CHEW"/>
    <property type="match status" value="1"/>
</dbReference>
<dbReference type="PANTHER" id="PTHR43395">
    <property type="entry name" value="SENSOR HISTIDINE KINASE CHEA"/>
    <property type="match status" value="1"/>
</dbReference>
<dbReference type="InterPro" id="IPR036097">
    <property type="entry name" value="HisK_dim/P_sf"/>
</dbReference>
<dbReference type="EC" id="2.7.13.3" evidence="2"/>
<evidence type="ECO:0000259" key="9">
    <source>
        <dbReference type="PROSITE" id="PS50851"/>
    </source>
</evidence>
<dbReference type="Proteomes" id="UP001048976">
    <property type="component" value="Unassembled WGS sequence"/>
</dbReference>
<dbReference type="CDD" id="cd16916">
    <property type="entry name" value="HATPase_CheA-like"/>
    <property type="match status" value="1"/>
</dbReference>
<name>A0ABS6NUF9_9PSED</name>
<feature type="domain" description="HPt" evidence="10">
    <location>
        <begin position="2"/>
        <end position="106"/>
    </location>
</feature>
<dbReference type="InterPro" id="IPR051315">
    <property type="entry name" value="Bact_Chemotaxis_CheA"/>
</dbReference>
<dbReference type="SMART" id="SM01231">
    <property type="entry name" value="H-kinase_dim"/>
    <property type="match status" value="1"/>
</dbReference>
<dbReference type="InterPro" id="IPR005467">
    <property type="entry name" value="His_kinase_dom"/>
</dbReference>
<dbReference type="CDD" id="cd00088">
    <property type="entry name" value="HPT"/>
    <property type="match status" value="1"/>
</dbReference>
<keyword evidence="5" id="KW-0418">Kinase</keyword>
<dbReference type="SUPFAM" id="SSF47384">
    <property type="entry name" value="Homodimeric domain of signal transducing histidine kinase"/>
    <property type="match status" value="1"/>
</dbReference>
<evidence type="ECO:0000259" key="10">
    <source>
        <dbReference type="PROSITE" id="PS50894"/>
    </source>
</evidence>
<dbReference type="Gene3D" id="1.20.120.160">
    <property type="entry name" value="HPT domain"/>
    <property type="match status" value="1"/>
</dbReference>
<dbReference type="SUPFAM" id="SSF55874">
    <property type="entry name" value="ATPase domain of HSP90 chaperone/DNA topoisomerase II/histidine kinase"/>
    <property type="match status" value="1"/>
</dbReference>
<dbReference type="RefSeq" id="WP_169378041.1">
    <property type="nucleotide sequence ID" value="NZ_JAHSTY010000001.1"/>
</dbReference>
<dbReference type="Pfam" id="PF02895">
    <property type="entry name" value="H-kinase_dim"/>
    <property type="match status" value="1"/>
</dbReference>
<dbReference type="InterPro" id="IPR008207">
    <property type="entry name" value="Sig_transdc_His_kin_Hpt_dom"/>
</dbReference>
<evidence type="ECO:0000256" key="6">
    <source>
        <dbReference type="ARBA" id="ARBA00023012"/>
    </source>
</evidence>
<dbReference type="SMART" id="SM00387">
    <property type="entry name" value="HATPase_c"/>
    <property type="match status" value="1"/>
</dbReference>
<comment type="catalytic activity">
    <reaction evidence="1">
        <text>ATP + protein L-histidine = ADP + protein N-phospho-L-histidine.</text>
        <dbReference type="EC" id="2.7.13.3"/>
    </reaction>
</comment>
<dbReference type="PANTHER" id="PTHR43395:SF1">
    <property type="entry name" value="CHEMOTAXIS PROTEIN CHEA"/>
    <property type="match status" value="1"/>
</dbReference>
<dbReference type="SUPFAM" id="SSF50341">
    <property type="entry name" value="CheW-like"/>
    <property type="match status" value="1"/>
</dbReference>
<dbReference type="InterPro" id="IPR036061">
    <property type="entry name" value="CheW-like_dom_sf"/>
</dbReference>
<dbReference type="InterPro" id="IPR004358">
    <property type="entry name" value="Sig_transdc_His_kin-like_C"/>
</dbReference>
<dbReference type="PRINTS" id="PR00344">
    <property type="entry name" value="BCTRLSENSOR"/>
</dbReference>
<dbReference type="EMBL" id="JAHSTY010000001">
    <property type="protein sequence ID" value="MBV4451846.1"/>
    <property type="molecule type" value="Genomic_DNA"/>
</dbReference>
<evidence type="ECO:0000256" key="2">
    <source>
        <dbReference type="ARBA" id="ARBA00012438"/>
    </source>
</evidence>
<evidence type="ECO:0000256" key="1">
    <source>
        <dbReference type="ARBA" id="ARBA00000085"/>
    </source>
</evidence>
<dbReference type="InterPro" id="IPR002545">
    <property type="entry name" value="CheW-lke_dom"/>
</dbReference>
<dbReference type="SMART" id="SM00260">
    <property type="entry name" value="CheW"/>
    <property type="match status" value="1"/>
</dbReference>
<evidence type="ECO:0000256" key="3">
    <source>
        <dbReference type="ARBA" id="ARBA00022553"/>
    </source>
</evidence>
<reference evidence="11" key="1">
    <citation type="submission" date="2021-06" db="EMBL/GenBank/DDBJ databases">
        <title>Updating the genus Pseudomonas: Description of 43 new species and partition of the Pseudomonas putida group.</title>
        <authorList>
            <person name="Girard L."/>
            <person name="Lood C."/>
            <person name="Vandamme P."/>
            <person name="Rokni-Zadeh H."/>
            <person name="Van Noort V."/>
            <person name="Hofte M."/>
            <person name="Lavigne R."/>
            <person name="De Mot R."/>
        </authorList>
    </citation>
    <scope>NUCLEOTIDE SEQUENCE</scope>
    <source>
        <strain evidence="11">SWRI103</strain>
    </source>
</reference>
<evidence type="ECO:0000259" key="8">
    <source>
        <dbReference type="PROSITE" id="PS50109"/>
    </source>
</evidence>
<dbReference type="InterPro" id="IPR003594">
    <property type="entry name" value="HATPase_dom"/>
</dbReference>
<keyword evidence="4" id="KW-0808">Transferase</keyword>
<dbReference type="PROSITE" id="PS50894">
    <property type="entry name" value="HPT"/>
    <property type="match status" value="1"/>
</dbReference>
<feature type="modified residue" description="Phosphohistidine" evidence="7">
    <location>
        <position position="49"/>
    </location>
</feature>
<keyword evidence="3 7" id="KW-0597">Phosphoprotein</keyword>
<dbReference type="Gene3D" id="1.10.287.560">
    <property type="entry name" value="Histidine kinase CheA-like, homodimeric domain"/>
    <property type="match status" value="1"/>
</dbReference>
<dbReference type="Gene3D" id="3.30.565.10">
    <property type="entry name" value="Histidine kinase-like ATPase, C-terminal domain"/>
    <property type="match status" value="1"/>
</dbReference>